<gene>
    <name evidence="1" type="ORF">Patl1_02922</name>
</gene>
<comment type="caution">
    <text evidence="1">The sequence shown here is derived from an EMBL/GenBank/DDBJ whole genome shotgun (WGS) entry which is preliminary data.</text>
</comment>
<protein>
    <submittedName>
        <fullName evidence="1">Uncharacterized protein</fullName>
    </submittedName>
</protein>
<organism evidence="1 2">
    <name type="scientific">Pistacia atlantica</name>
    <dbReference type="NCBI Taxonomy" id="434234"/>
    <lineage>
        <taxon>Eukaryota</taxon>
        <taxon>Viridiplantae</taxon>
        <taxon>Streptophyta</taxon>
        <taxon>Embryophyta</taxon>
        <taxon>Tracheophyta</taxon>
        <taxon>Spermatophyta</taxon>
        <taxon>Magnoliopsida</taxon>
        <taxon>eudicotyledons</taxon>
        <taxon>Gunneridae</taxon>
        <taxon>Pentapetalae</taxon>
        <taxon>rosids</taxon>
        <taxon>malvids</taxon>
        <taxon>Sapindales</taxon>
        <taxon>Anacardiaceae</taxon>
        <taxon>Pistacia</taxon>
    </lineage>
</organism>
<sequence length="155" mass="18183">MPVKHKKSSSKQHLRRKQKQNSENCDKAFASRPGHCQISIKKDQHLRMRLKRYILSRHFESSTDTTSVTEGRKKFHTRHSPEQTLPTFSKAFNQEHRLQSIPWQRKVTNPILSIQDLQGLLMRIHLQIFRKSKQNHSGIMFLGNQIIVEQCCAAE</sequence>
<reference evidence="2" key="1">
    <citation type="journal article" date="2023" name="G3 (Bethesda)">
        <title>Genome assembly and association tests identify interacting loci associated with vigor, precocity, and sex in interspecific pistachio rootstocks.</title>
        <authorList>
            <person name="Palmer W."/>
            <person name="Jacygrad E."/>
            <person name="Sagayaradj S."/>
            <person name="Cavanaugh K."/>
            <person name="Han R."/>
            <person name="Bertier L."/>
            <person name="Beede B."/>
            <person name="Kafkas S."/>
            <person name="Golino D."/>
            <person name="Preece J."/>
            <person name="Michelmore R."/>
        </authorList>
    </citation>
    <scope>NUCLEOTIDE SEQUENCE [LARGE SCALE GENOMIC DNA]</scope>
</reference>
<proteinExistence type="predicted"/>
<evidence type="ECO:0000313" key="1">
    <source>
        <dbReference type="EMBL" id="KAJ0113578.1"/>
    </source>
</evidence>
<dbReference type="Proteomes" id="UP001164250">
    <property type="component" value="Chromosome 1"/>
</dbReference>
<name>A0ACC1CD45_9ROSI</name>
<keyword evidence="2" id="KW-1185">Reference proteome</keyword>
<evidence type="ECO:0000313" key="2">
    <source>
        <dbReference type="Proteomes" id="UP001164250"/>
    </source>
</evidence>
<accession>A0ACC1CD45</accession>
<dbReference type="EMBL" id="CM047897">
    <property type="protein sequence ID" value="KAJ0113578.1"/>
    <property type="molecule type" value="Genomic_DNA"/>
</dbReference>